<dbReference type="Pfam" id="PF00085">
    <property type="entry name" value="Thioredoxin"/>
    <property type="match status" value="1"/>
</dbReference>
<dbReference type="InterPro" id="IPR036249">
    <property type="entry name" value="Thioredoxin-like_sf"/>
</dbReference>
<reference evidence="2" key="1">
    <citation type="journal article" date="2020" name="Nature">
        <title>Giant virus diversity and host interactions through global metagenomics.</title>
        <authorList>
            <person name="Schulz F."/>
            <person name="Roux S."/>
            <person name="Paez-Espino D."/>
            <person name="Jungbluth S."/>
            <person name="Walsh D.A."/>
            <person name="Denef V.J."/>
            <person name="McMahon K.D."/>
            <person name="Konstantinidis K.T."/>
            <person name="Eloe-Fadrosh E.A."/>
            <person name="Kyrpides N.C."/>
            <person name="Woyke T."/>
        </authorList>
    </citation>
    <scope>NUCLEOTIDE SEQUENCE</scope>
    <source>
        <strain evidence="2">GVMAG-S-1035118-87</strain>
    </source>
</reference>
<accession>A0A6C0AI24</accession>
<organism evidence="2">
    <name type="scientific">viral metagenome</name>
    <dbReference type="NCBI Taxonomy" id="1070528"/>
    <lineage>
        <taxon>unclassified sequences</taxon>
        <taxon>metagenomes</taxon>
        <taxon>organismal metagenomes</taxon>
    </lineage>
</organism>
<evidence type="ECO:0000259" key="1">
    <source>
        <dbReference type="Pfam" id="PF00085"/>
    </source>
</evidence>
<proteinExistence type="predicted"/>
<feature type="domain" description="Thioredoxin" evidence="1">
    <location>
        <begin position="2"/>
        <end position="101"/>
    </location>
</feature>
<dbReference type="CDD" id="cd02947">
    <property type="entry name" value="TRX_family"/>
    <property type="match status" value="1"/>
</dbReference>
<dbReference type="SUPFAM" id="SSF52833">
    <property type="entry name" value="Thioredoxin-like"/>
    <property type="match status" value="1"/>
</dbReference>
<dbReference type="InterPro" id="IPR013766">
    <property type="entry name" value="Thioredoxin_domain"/>
</dbReference>
<evidence type="ECO:0000313" key="2">
    <source>
        <dbReference type="EMBL" id="QHS79306.1"/>
    </source>
</evidence>
<dbReference type="Gene3D" id="3.40.30.10">
    <property type="entry name" value="Glutaredoxin"/>
    <property type="match status" value="1"/>
</dbReference>
<protein>
    <recommendedName>
        <fullName evidence="1">Thioredoxin domain-containing protein</fullName>
    </recommendedName>
</protein>
<dbReference type="EMBL" id="MN740629">
    <property type="protein sequence ID" value="QHS79306.1"/>
    <property type="molecule type" value="Genomic_DNA"/>
</dbReference>
<sequence>MNRQEFYKELDQNNSILIVFVTGNNCAPCERAKPIVHEKMKKVTYKLIQLDRDKDTDIYAALRSKKQLKGVPTLLAYQAGNYTLNADLSVSGANPSAIEEFFDQLELL</sequence>
<dbReference type="AlphaFoldDB" id="A0A6C0AI24"/>
<name>A0A6C0AI24_9ZZZZ</name>